<protein>
    <submittedName>
        <fullName evidence="3">Uncharacterized protein LOC136076861 isoform X3</fullName>
    </submittedName>
    <submittedName>
        <fullName evidence="4">Uncharacterized protein LOC136078052 isoform X3</fullName>
    </submittedName>
    <submittedName>
        <fullName evidence="5">Uncharacterized protein LOC136078124 isoform X3</fullName>
    </submittedName>
    <submittedName>
        <fullName evidence="6">Uncharacterized protein LOC136085972 isoform X3</fullName>
    </submittedName>
    <submittedName>
        <fullName evidence="7">Uncharacterized protein LOC136085988 isoform X3</fullName>
    </submittedName>
    <submittedName>
        <fullName evidence="8">Uncharacterized protein LOC136090642 isoform X3</fullName>
    </submittedName>
    <submittedName>
        <fullName evidence="9">Uncharacterized protein LOC136091569 isoform X3</fullName>
    </submittedName>
    <submittedName>
        <fullName evidence="10">Uncharacterized protein LOC136091572 isoform X3</fullName>
    </submittedName>
</protein>
<evidence type="ECO:0000313" key="8">
    <source>
        <dbReference type="RefSeq" id="XP_065673536.1"/>
    </source>
</evidence>
<sequence length="134" mass="15954">MRYITINNIKYEVFSDTINDQFFIIQNEKKKPISLVFPYDAKREKEMQKLRDFKNFVRQNFVDETRFSRTRHNPYPRSPPSPSLLSPLSPLSPRSPPQTPPEPNREVGPSHWDYSPRKLNLNLFFILLKSINIF</sequence>
<evidence type="ECO:0000313" key="2">
    <source>
        <dbReference type="Proteomes" id="UP001652625"/>
    </source>
</evidence>
<dbReference type="Proteomes" id="UP001652625">
    <property type="component" value="Chromosome 10"/>
</dbReference>
<dbReference type="RefSeq" id="XP_065664121.1">
    <property type="nucleotide sequence ID" value="XM_065808049.1"/>
</dbReference>
<evidence type="ECO:0000313" key="9">
    <source>
        <dbReference type="RefSeq" id="XP_065675328.1"/>
    </source>
</evidence>
<dbReference type="RefSeq" id="XP_065649166.1">
    <property type="nucleotide sequence ID" value="XM_065793094.1"/>
</dbReference>
<organism evidence="2 8">
    <name type="scientific">Hydra vulgaris</name>
    <name type="common">Hydra</name>
    <name type="synonym">Hydra attenuata</name>
    <dbReference type="NCBI Taxonomy" id="6087"/>
    <lineage>
        <taxon>Eukaryota</taxon>
        <taxon>Metazoa</taxon>
        <taxon>Cnidaria</taxon>
        <taxon>Hydrozoa</taxon>
        <taxon>Hydroidolina</taxon>
        <taxon>Anthoathecata</taxon>
        <taxon>Aplanulata</taxon>
        <taxon>Hydridae</taxon>
        <taxon>Hydra</taxon>
    </lineage>
</organism>
<evidence type="ECO:0000256" key="1">
    <source>
        <dbReference type="SAM" id="MobiDB-lite"/>
    </source>
</evidence>
<evidence type="ECO:0000313" key="3">
    <source>
        <dbReference type="RefSeq" id="XP_065646557.1"/>
    </source>
</evidence>
<reference evidence="2 3" key="1">
    <citation type="submission" date="2025-05" db="UniProtKB">
        <authorList>
            <consortium name="RefSeq"/>
        </authorList>
    </citation>
    <scope>IDENTIFICATION</scope>
</reference>
<feature type="compositionally biased region" description="Pro residues" evidence="1">
    <location>
        <begin position="93"/>
        <end position="102"/>
    </location>
</feature>
<dbReference type="RefSeq" id="XP_065675338.1">
    <property type="nucleotide sequence ID" value="XM_065819266.1"/>
</dbReference>
<dbReference type="Proteomes" id="UP001652625">
    <property type="component" value="Chromosome 02"/>
</dbReference>
<dbReference type="RefSeq" id="XP_065675328.1">
    <property type="nucleotide sequence ID" value="XM_065819256.1"/>
</dbReference>
<dbReference type="RefSeq" id="XP_065646557.1">
    <property type="nucleotide sequence ID" value="XM_065790485.1"/>
</dbReference>
<evidence type="ECO:0000313" key="10">
    <source>
        <dbReference type="RefSeq" id="XP_065675338.1"/>
    </source>
</evidence>
<evidence type="ECO:0000313" key="7">
    <source>
        <dbReference type="RefSeq" id="XP_065664171.1"/>
    </source>
</evidence>
<dbReference type="RefSeq" id="XP_065664171.1">
    <property type="nucleotide sequence ID" value="XM_065808099.1"/>
</dbReference>
<feature type="region of interest" description="Disordered" evidence="1">
    <location>
        <begin position="67"/>
        <end position="111"/>
    </location>
</feature>
<evidence type="ECO:0000313" key="6">
    <source>
        <dbReference type="RefSeq" id="XP_065664121.1"/>
    </source>
</evidence>
<evidence type="ECO:0000313" key="4">
    <source>
        <dbReference type="RefSeq" id="XP_065648856.1"/>
    </source>
</evidence>
<gene>
    <name evidence="8" type="primary">LOC136090642</name>
    <name evidence="3" type="synonym">LOC136076861</name>
    <name evidence="4" type="synonym">LOC136078052</name>
    <name evidence="5" type="synonym">LOC136078124</name>
    <name evidence="6" type="synonym">LOC136085972</name>
    <name evidence="7" type="synonym">LOC136085988</name>
    <name evidence="9" type="synonym">LOC136091569</name>
    <name evidence="10" type="synonym">LOC136091572</name>
</gene>
<dbReference type="RefSeq" id="XP_065648856.1">
    <property type="nucleotide sequence ID" value="XM_065792784.1"/>
</dbReference>
<accession>A0ABM4DGG4</accession>
<dbReference type="Proteomes" id="UP001652625">
    <property type="component" value="Chromosome 03"/>
</dbReference>
<dbReference type="Proteomes" id="UP001652625">
    <property type="component" value="Chromosome 14"/>
</dbReference>
<keyword evidence="2" id="KW-1185">Reference proteome</keyword>
<dbReference type="RefSeq" id="XP_065673536.1">
    <property type="nucleotide sequence ID" value="XM_065817464.1"/>
</dbReference>
<proteinExistence type="predicted"/>
<name>A0ABM4DGG4_HYDVU</name>
<dbReference type="GeneID" id="136090642"/>
<feature type="compositionally biased region" description="Low complexity" evidence="1">
    <location>
        <begin position="83"/>
        <end position="92"/>
    </location>
</feature>
<dbReference type="Proteomes" id="UP001652625">
    <property type="component" value="Chromosome 15"/>
</dbReference>
<evidence type="ECO:0000313" key="5">
    <source>
        <dbReference type="RefSeq" id="XP_065649166.1"/>
    </source>
</evidence>